<comment type="caution">
    <text evidence="1">The sequence shown here is derived from an EMBL/GenBank/DDBJ whole genome shotgun (WGS) entry which is preliminary data.</text>
</comment>
<name>A0AAV4YDL7_CAEEX</name>
<gene>
    <name evidence="1" type="ORF">CEXT_13381</name>
</gene>
<keyword evidence="2" id="KW-1185">Reference proteome</keyword>
<dbReference type="AlphaFoldDB" id="A0AAV4YDL7"/>
<reference evidence="1 2" key="1">
    <citation type="submission" date="2021-06" db="EMBL/GenBank/DDBJ databases">
        <title>Caerostris extrusa draft genome.</title>
        <authorList>
            <person name="Kono N."/>
            <person name="Arakawa K."/>
        </authorList>
    </citation>
    <scope>NUCLEOTIDE SEQUENCE [LARGE SCALE GENOMIC DNA]</scope>
</reference>
<proteinExistence type="predicted"/>
<accession>A0AAV4YDL7</accession>
<evidence type="ECO:0000313" key="2">
    <source>
        <dbReference type="Proteomes" id="UP001054945"/>
    </source>
</evidence>
<evidence type="ECO:0000313" key="1">
    <source>
        <dbReference type="EMBL" id="GIZ04101.1"/>
    </source>
</evidence>
<organism evidence="1 2">
    <name type="scientific">Caerostris extrusa</name>
    <name type="common">Bark spider</name>
    <name type="synonym">Caerostris bankana</name>
    <dbReference type="NCBI Taxonomy" id="172846"/>
    <lineage>
        <taxon>Eukaryota</taxon>
        <taxon>Metazoa</taxon>
        <taxon>Ecdysozoa</taxon>
        <taxon>Arthropoda</taxon>
        <taxon>Chelicerata</taxon>
        <taxon>Arachnida</taxon>
        <taxon>Araneae</taxon>
        <taxon>Araneomorphae</taxon>
        <taxon>Entelegynae</taxon>
        <taxon>Araneoidea</taxon>
        <taxon>Araneidae</taxon>
        <taxon>Caerostris</taxon>
    </lineage>
</organism>
<sequence>MCTVDTIHVSLPSIVCPYSIVCPVMKKQTNCQMRGSIDKEFRVLSERSSIPLRELYRENNMLAYNIELSIKSRAKLWEKIKDDWKEFSRRPRKEAVANCRLRTGHNCLAEIPQNIRHID</sequence>
<protein>
    <submittedName>
        <fullName evidence="1">Uncharacterized protein</fullName>
    </submittedName>
</protein>
<dbReference type="Proteomes" id="UP001054945">
    <property type="component" value="Unassembled WGS sequence"/>
</dbReference>
<dbReference type="EMBL" id="BPLR01001692">
    <property type="protein sequence ID" value="GIZ04101.1"/>
    <property type="molecule type" value="Genomic_DNA"/>
</dbReference>